<feature type="domain" description="ABC transmembrane type-1" evidence="7">
    <location>
        <begin position="27"/>
        <end position="306"/>
    </location>
</feature>
<evidence type="ECO:0000313" key="8">
    <source>
        <dbReference type="EMBL" id="GAA4489991.1"/>
    </source>
</evidence>
<feature type="domain" description="ABC transporter" evidence="6">
    <location>
        <begin position="332"/>
        <end position="573"/>
    </location>
</feature>
<proteinExistence type="predicted"/>
<evidence type="ECO:0000256" key="5">
    <source>
        <dbReference type="SAM" id="Phobius"/>
    </source>
</evidence>
<dbReference type="InterPro" id="IPR003439">
    <property type="entry name" value="ABC_transporter-like_ATP-bd"/>
</dbReference>
<dbReference type="PROSITE" id="PS50893">
    <property type="entry name" value="ABC_TRANSPORTER_2"/>
    <property type="match status" value="1"/>
</dbReference>
<keyword evidence="2 5" id="KW-0812">Transmembrane</keyword>
<dbReference type="PANTHER" id="PTHR43394">
    <property type="entry name" value="ATP-DEPENDENT PERMEASE MDL1, MITOCHONDRIAL"/>
    <property type="match status" value="1"/>
</dbReference>
<dbReference type="Gene3D" id="1.20.1560.10">
    <property type="entry name" value="ABC transporter type 1, transmembrane domain"/>
    <property type="match status" value="1"/>
</dbReference>
<reference evidence="9" key="1">
    <citation type="journal article" date="2019" name="Int. J. Syst. Evol. Microbiol.">
        <title>The Global Catalogue of Microorganisms (GCM) 10K type strain sequencing project: providing services to taxonomists for standard genome sequencing and annotation.</title>
        <authorList>
            <consortium name="The Broad Institute Genomics Platform"/>
            <consortium name="The Broad Institute Genome Sequencing Center for Infectious Disease"/>
            <person name="Wu L."/>
            <person name="Ma J."/>
        </authorList>
    </citation>
    <scope>NUCLEOTIDE SEQUENCE [LARGE SCALE GENOMIC DNA]</scope>
    <source>
        <strain evidence="9">JCM 32206</strain>
    </source>
</reference>
<sequence>MSNPPTRHDGGAILRRTIRRHRRRLGGGTALLAVHMLAETMVPIAIGAIVGRAIAPGSSAALIWSIAALAALFLVLTAAWRVGARLITRAMQQEAHLLRVEVAGRILHPRGARTDLRSGELLTIATSDAEREAWILDVIPRVVSALTAATVSAVALLVIDVPLGLAVLIGTPVILGAMQLAAPLITRRATAQQEATARAAAMATDLVAGLRPLRGLGAEHAATERYRDASETALTATLRAARARGTFLGVSVTVSALLAVGVAGLAGWFALDGRIGVGELITVVGLSQFIIEPLGMLSHTPGDLATARASADRLALVLGAEPVLPAGTRSVPATCDLELRDVAFRSLDGLTLRARPGELIGVLAHRPQDGEALALLLSGHVPPQDYLGTVTVGGVPLGDIEYTDARRALLVEPHHTDLFAGSVGSNVAAAGTDPDAVRQALVASAAAEVVDAHPHGVDLEVADRGANLSGGQRQRVALARALAAAAPVLVLHDPTTAVDAVTEQAIAEGISGLRHAAAEGRSRAHTTVLITSSPALLAVADRVLVLDDGRVVGEGTHGDLAEVDENYRKVVLR</sequence>
<dbReference type="Pfam" id="PF00005">
    <property type="entry name" value="ABC_tran"/>
    <property type="match status" value="1"/>
</dbReference>
<feature type="transmembrane region" description="Helical" evidence="5">
    <location>
        <begin position="138"/>
        <end position="159"/>
    </location>
</feature>
<evidence type="ECO:0000256" key="3">
    <source>
        <dbReference type="ARBA" id="ARBA00022989"/>
    </source>
</evidence>
<feature type="transmembrane region" description="Helical" evidence="5">
    <location>
        <begin position="25"/>
        <end position="50"/>
    </location>
</feature>
<dbReference type="Pfam" id="PF00664">
    <property type="entry name" value="ABC_membrane"/>
    <property type="match status" value="1"/>
</dbReference>
<dbReference type="InterPro" id="IPR017871">
    <property type="entry name" value="ABC_transporter-like_CS"/>
</dbReference>
<accession>A0ABP8PMC3</accession>
<protein>
    <submittedName>
        <fullName evidence="8">ABC transporter ATP-binding protein</fullName>
    </submittedName>
</protein>
<dbReference type="InterPro" id="IPR011527">
    <property type="entry name" value="ABC1_TM_dom"/>
</dbReference>
<keyword evidence="8" id="KW-0547">Nucleotide-binding</keyword>
<dbReference type="InterPro" id="IPR039421">
    <property type="entry name" value="Type_1_exporter"/>
</dbReference>
<comment type="caution">
    <text evidence="8">The sequence shown here is derived from an EMBL/GenBank/DDBJ whole genome shotgun (WGS) entry which is preliminary data.</text>
</comment>
<keyword evidence="3 5" id="KW-1133">Transmembrane helix</keyword>
<evidence type="ECO:0000259" key="6">
    <source>
        <dbReference type="PROSITE" id="PS50893"/>
    </source>
</evidence>
<dbReference type="PROSITE" id="PS00211">
    <property type="entry name" value="ABC_TRANSPORTER_1"/>
    <property type="match status" value="1"/>
</dbReference>
<evidence type="ECO:0000259" key="7">
    <source>
        <dbReference type="PROSITE" id="PS50929"/>
    </source>
</evidence>
<evidence type="ECO:0000256" key="1">
    <source>
        <dbReference type="ARBA" id="ARBA00004651"/>
    </source>
</evidence>
<dbReference type="InterPro" id="IPR036640">
    <property type="entry name" value="ABC1_TM_sf"/>
</dbReference>
<keyword evidence="8" id="KW-0067">ATP-binding</keyword>
<evidence type="ECO:0000256" key="4">
    <source>
        <dbReference type="ARBA" id="ARBA00023136"/>
    </source>
</evidence>
<keyword evidence="9" id="KW-1185">Reference proteome</keyword>
<feature type="transmembrane region" description="Helical" evidence="5">
    <location>
        <begin position="247"/>
        <end position="271"/>
    </location>
</feature>
<name>A0ABP8PMC3_9NOCA</name>
<gene>
    <name evidence="8" type="ORF">GCM10023094_52460</name>
</gene>
<dbReference type="CDD" id="cd07346">
    <property type="entry name" value="ABC_6TM_exporters"/>
    <property type="match status" value="1"/>
</dbReference>
<dbReference type="EMBL" id="BAABFB010000075">
    <property type="protein sequence ID" value="GAA4489991.1"/>
    <property type="molecule type" value="Genomic_DNA"/>
</dbReference>
<keyword evidence="4 5" id="KW-0472">Membrane</keyword>
<dbReference type="InterPro" id="IPR027417">
    <property type="entry name" value="P-loop_NTPase"/>
</dbReference>
<feature type="transmembrane region" description="Helical" evidence="5">
    <location>
        <begin position="62"/>
        <end position="82"/>
    </location>
</feature>
<dbReference type="SUPFAM" id="SSF90123">
    <property type="entry name" value="ABC transporter transmembrane region"/>
    <property type="match status" value="1"/>
</dbReference>
<dbReference type="PROSITE" id="PS50929">
    <property type="entry name" value="ABC_TM1F"/>
    <property type="match status" value="1"/>
</dbReference>
<dbReference type="Proteomes" id="UP001501183">
    <property type="component" value="Unassembled WGS sequence"/>
</dbReference>
<dbReference type="GO" id="GO:0005524">
    <property type="term" value="F:ATP binding"/>
    <property type="evidence" value="ECO:0007669"/>
    <property type="project" value="UniProtKB-KW"/>
</dbReference>
<dbReference type="PANTHER" id="PTHR43394:SF1">
    <property type="entry name" value="ATP-BINDING CASSETTE SUB-FAMILY B MEMBER 10, MITOCHONDRIAL"/>
    <property type="match status" value="1"/>
</dbReference>
<dbReference type="Gene3D" id="3.40.50.300">
    <property type="entry name" value="P-loop containing nucleotide triphosphate hydrolases"/>
    <property type="match status" value="1"/>
</dbReference>
<evidence type="ECO:0000256" key="2">
    <source>
        <dbReference type="ARBA" id="ARBA00022692"/>
    </source>
</evidence>
<organism evidence="8 9">
    <name type="scientific">Rhodococcus olei</name>
    <dbReference type="NCBI Taxonomy" id="2161675"/>
    <lineage>
        <taxon>Bacteria</taxon>
        <taxon>Bacillati</taxon>
        <taxon>Actinomycetota</taxon>
        <taxon>Actinomycetes</taxon>
        <taxon>Mycobacteriales</taxon>
        <taxon>Nocardiaceae</taxon>
        <taxon>Rhodococcus</taxon>
    </lineage>
</organism>
<feature type="transmembrane region" description="Helical" evidence="5">
    <location>
        <begin position="165"/>
        <end position="185"/>
    </location>
</feature>
<comment type="subcellular location">
    <subcellularLocation>
        <location evidence="1">Cell membrane</location>
        <topology evidence="1">Multi-pass membrane protein</topology>
    </subcellularLocation>
</comment>
<dbReference type="RefSeq" id="WP_345352691.1">
    <property type="nucleotide sequence ID" value="NZ_BAABFB010000075.1"/>
</dbReference>
<dbReference type="SUPFAM" id="SSF52540">
    <property type="entry name" value="P-loop containing nucleoside triphosphate hydrolases"/>
    <property type="match status" value="1"/>
</dbReference>
<evidence type="ECO:0000313" key="9">
    <source>
        <dbReference type="Proteomes" id="UP001501183"/>
    </source>
</evidence>